<dbReference type="InterPro" id="IPR050235">
    <property type="entry name" value="CK1_Ser-Thr_kinase"/>
</dbReference>
<evidence type="ECO:0000313" key="2">
    <source>
        <dbReference type="EMBL" id="GMT12766.1"/>
    </source>
</evidence>
<dbReference type="GO" id="GO:0004672">
    <property type="term" value="F:protein kinase activity"/>
    <property type="evidence" value="ECO:0007669"/>
    <property type="project" value="InterPro"/>
</dbReference>
<dbReference type="AlphaFoldDB" id="A0AAV5UZQ3"/>
<dbReference type="InterPro" id="IPR000719">
    <property type="entry name" value="Prot_kinase_dom"/>
</dbReference>
<evidence type="ECO:0000313" key="3">
    <source>
        <dbReference type="Proteomes" id="UP001432322"/>
    </source>
</evidence>
<feature type="domain" description="Protein kinase" evidence="1">
    <location>
        <begin position="1"/>
        <end position="177"/>
    </location>
</feature>
<dbReference type="Proteomes" id="UP001432322">
    <property type="component" value="Unassembled WGS sequence"/>
</dbReference>
<dbReference type="PANTHER" id="PTHR11909">
    <property type="entry name" value="CASEIN KINASE-RELATED"/>
    <property type="match status" value="1"/>
</dbReference>
<proteinExistence type="predicted"/>
<gene>
    <name evidence="2" type="ORF">PFISCL1PPCAC_4063</name>
</gene>
<dbReference type="Gene3D" id="1.10.510.10">
    <property type="entry name" value="Transferase(Phosphotransferase) domain 1"/>
    <property type="match status" value="1"/>
</dbReference>
<feature type="non-terminal residue" evidence="2">
    <location>
        <position position="177"/>
    </location>
</feature>
<feature type="non-terminal residue" evidence="2">
    <location>
        <position position="1"/>
    </location>
</feature>
<protein>
    <recommendedName>
        <fullName evidence="1">Protein kinase domain-containing protein</fullName>
    </recommendedName>
</protein>
<name>A0AAV5UZQ3_9BILA</name>
<keyword evidence="3" id="KW-1185">Reference proteome</keyword>
<comment type="caution">
    <text evidence="2">The sequence shown here is derived from an EMBL/GenBank/DDBJ whole genome shotgun (WGS) entry which is preliminary data.</text>
</comment>
<organism evidence="2 3">
    <name type="scientific">Pristionchus fissidentatus</name>
    <dbReference type="NCBI Taxonomy" id="1538716"/>
    <lineage>
        <taxon>Eukaryota</taxon>
        <taxon>Metazoa</taxon>
        <taxon>Ecdysozoa</taxon>
        <taxon>Nematoda</taxon>
        <taxon>Chromadorea</taxon>
        <taxon>Rhabditida</taxon>
        <taxon>Rhabditina</taxon>
        <taxon>Diplogasteromorpha</taxon>
        <taxon>Diplogasteroidea</taxon>
        <taxon>Neodiplogasteridae</taxon>
        <taxon>Pristionchus</taxon>
    </lineage>
</organism>
<evidence type="ECO:0000259" key="1">
    <source>
        <dbReference type="PROSITE" id="PS50011"/>
    </source>
</evidence>
<dbReference type="PROSITE" id="PS50011">
    <property type="entry name" value="PROTEIN_KINASE_DOM"/>
    <property type="match status" value="1"/>
</dbReference>
<dbReference type="GO" id="GO:0005524">
    <property type="term" value="F:ATP binding"/>
    <property type="evidence" value="ECO:0007669"/>
    <property type="project" value="InterPro"/>
</dbReference>
<accession>A0AAV5UZQ3</accession>
<dbReference type="SUPFAM" id="SSF56112">
    <property type="entry name" value="Protein kinase-like (PK-like)"/>
    <property type="match status" value="1"/>
</dbReference>
<dbReference type="EMBL" id="BTSY01000002">
    <property type="protein sequence ID" value="GMT12766.1"/>
    <property type="molecule type" value="Genomic_DNA"/>
</dbReference>
<sequence>TKIRSLRLTTIAHIARETLKAIEALHQIGYIYGSMTPRDIYVGAPPNQSKIYLGNFGTARKYPFTDDEARNSLSRMGGFRSRAFLAGKEEGKKDDLESWFYCIIQIYNKEAVPWLGKDDAEEFALKEQLMEKTNESPAKKLLPAPMLSMINDLHLSSNSASPDYKSIHVAIDVLEKM</sequence>
<reference evidence="2" key="1">
    <citation type="submission" date="2023-10" db="EMBL/GenBank/DDBJ databases">
        <title>Genome assembly of Pristionchus species.</title>
        <authorList>
            <person name="Yoshida K."/>
            <person name="Sommer R.J."/>
        </authorList>
    </citation>
    <scope>NUCLEOTIDE SEQUENCE</scope>
    <source>
        <strain evidence="2">RS5133</strain>
    </source>
</reference>
<dbReference type="InterPro" id="IPR011009">
    <property type="entry name" value="Kinase-like_dom_sf"/>
</dbReference>